<feature type="compositionally biased region" description="Acidic residues" evidence="1">
    <location>
        <begin position="531"/>
        <end position="545"/>
    </location>
</feature>
<name>A0A4R9H6S7_9LEPT</name>
<dbReference type="Proteomes" id="UP000298097">
    <property type="component" value="Unassembled WGS sequence"/>
</dbReference>
<dbReference type="AlphaFoldDB" id="A0A4R9H6S7"/>
<evidence type="ECO:0000256" key="1">
    <source>
        <dbReference type="SAM" id="MobiDB-lite"/>
    </source>
</evidence>
<keyword evidence="3" id="KW-1185">Reference proteome</keyword>
<reference evidence="2" key="1">
    <citation type="journal article" date="2019" name="PLoS Negl. Trop. Dis.">
        <title>Revisiting the worldwide diversity of Leptospira species in the environment.</title>
        <authorList>
            <person name="Vincent A.T."/>
            <person name="Schiettekatte O."/>
            <person name="Bourhy P."/>
            <person name="Veyrier F.J."/>
            <person name="Picardeau M."/>
        </authorList>
    </citation>
    <scope>NUCLEOTIDE SEQUENCE [LARGE SCALE GENOMIC DNA]</scope>
    <source>
        <strain evidence="2">201800301</strain>
    </source>
</reference>
<gene>
    <name evidence="2" type="ORF">EHO65_07235</name>
</gene>
<dbReference type="EMBL" id="RQEY01000012">
    <property type="protein sequence ID" value="TGK41217.1"/>
    <property type="molecule type" value="Genomic_DNA"/>
</dbReference>
<dbReference type="OrthoDB" id="339878at2"/>
<accession>A0A4R9H6S7</accession>
<dbReference type="RefSeq" id="WP_135773468.1">
    <property type="nucleotide sequence ID" value="NZ_RQEY01000012.1"/>
</dbReference>
<sequence>MGNLGSGRPRGKDYQKNLEKRIRLSKSKQVTQDNTINANVINERLLHLAKSFFNTVNSQSVAGRLSKNPTYTYQQYQNIRDGVLLRPIWRVPYEILRNASYGTSIISAIHTVRVDGLSRFARISKKEGLWFRMEEEDEEVTEEIELRKKACGKFFEKMGDLVDGWQNRDHFFPVFEMMIRDTLTLDSISFWLIRNALGKLIEVRYLDPATIFPVDPKIGYRGDKSIAYVQMIDNTVVESFSASEIVWNHKNHLSDVQMRGFGFSPLEACILDLTGVINTLKFNRDRFTRQPPAGFLSVLGDLSPETIESLELQWQEMISGMDDSHKIPILGTSAGEVSWTPLNLPNDMVFKDFIQWLVSFVLMGHGMDSAEVGLHLINSPAMSEANPRDKIKISITRSEKALLTSFEHTLGQIKDFRNEDFPGIVVEFVGKDPEDEKDKIAKWKEEVTNIKLIDEIRRANDLPLIGDTLVDLYGVDPEQYKMSGALILNPTYQQYFGQIQAQGGQVLSSGKQGFEEDEDYQNPENDSYNSPEEDFNMEPDYDLTF</sequence>
<proteinExistence type="predicted"/>
<organism evidence="2 3">
    <name type="scientific">Leptospira andrefontaineae</name>
    <dbReference type="NCBI Taxonomy" id="2484976"/>
    <lineage>
        <taxon>Bacteria</taxon>
        <taxon>Pseudomonadati</taxon>
        <taxon>Spirochaetota</taxon>
        <taxon>Spirochaetia</taxon>
        <taxon>Leptospirales</taxon>
        <taxon>Leptospiraceae</taxon>
        <taxon>Leptospira</taxon>
    </lineage>
</organism>
<comment type="caution">
    <text evidence="2">The sequence shown here is derived from an EMBL/GenBank/DDBJ whole genome shotgun (WGS) entry which is preliminary data.</text>
</comment>
<evidence type="ECO:0000313" key="3">
    <source>
        <dbReference type="Proteomes" id="UP000298097"/>
    </source>
</evidence>
<feature type="region of interest" description="Disordered" evidence="1">
    <location>
        <begin position="507"/>
        <end position="545"/>
    </location>
</feature>
<evidence type="ECO:0000313" key="2">
    <source>
        <dbReference type="EMBL" id="TGK41217.1"/>
    </source>
</evidence>
<protein>
    <submittedName>
        <fullName evidence="2">Phage portal protein</fullName>
    </submittedName>
</protein>